<dbReference type="AlphaFoldDB" id="A0A2T5YK29"/>
<reference evidence="1 2" key="1">
    <citation type="submission" date="2018-04" db="EMBL/GenBank/DDBJ databases">
        <title>Genomic Encyclopedia of Archaeal and Bacterial Type Strains, Phase II (KMG-II): from individual species to whole genera.</title>
        <authorList>
            <person name="Goeker M."/>
        </authorList>
    </citation>
    <scope>NUCLEOTIDE SEQUENCE [LARGE SCALE GENOMIC DNA]</scope>
    <source>
        <strain evidence="1 2">DSM 100162</strain>
    </source>
</reference>
<accession>A0A2T5YK29</accession>
<keyword evidence="2" id="KW-1185">Reference proteome</keyword>
<comment type="caution">
    <text evidence="1">The sequence shown here is derived from an EMBL/GenBank/DDBJ whole genome shotgun (WGS) entry which is preliminary data.</text>
</comment>
<proteinExistence type="predicted"/>
<gene>
    <name evidence="1" type="ORF">C8N40_104395</name>
</gene>
<evidence type="ECO:0000313" key="2">
    <source>
        <dbReference type="Proteomes" id="UP000244225"/>
    </source>
</evidence>
<dbReference type="EMBL" id="QBKI01000004">
    <property type="protein sequence ID" value="PTX19661.1"/>
    <property type="molecule type" value="Genomic_DNA"/>
</dbReference>
<protein>
    <submittedName>
        <fullName evidence="1">Uncharacterized protein</fullName>
    </submittedName>
</protein>
<evidence type="ECO:0000313" key="1">
    <source>
        <dbReference type="EMBL" id="PTX19661.1"/>
    </source>
</evidence>
<organism evidence="1 2">
    <name type="scientific">Pontibacter mucosus</name>
    <dbReference type="NCBI Taxonomy" id="1649266"/>
    <lineage>
        <taxon>Bacteria</taxon>
        <taxon>Pseudomonadati</taxon>
        <taxon>Bacteroidota</taxon>
        <taxon>Cytophagia</taxon>
        <taxon>Cytophagales</taxon>
        <taxon>Hymenobacteraceae</taxon>
        <taxon>Pontibacter</taxon>
    </lineage>
</organism>
<sequence>MLIYTFITRSKLWAKYWHKYTLPSLRTSLFFPTFAP</sequence>
<dbReference type="Proteomes" id="UP000244225">
    <property type="component" value="Unassembled WGS sequence"/>
</dbReference>
<name>A0A2T5YK29_9BACT</name>